<dbReference type="AlphaFoldDB" id="A0A9D3T2F5"/>
<proteinExistence type="inferred from homology"/>
<dbReference type="PANTHER" id="PTHR31402">
    <property type="entry name" value="UPF0711 PROTEIN C18ORF21"/>
    <property type="match status" value="1"/>
</dbReference>
<evidence type="ECO:0000256" key="2">
    <source>
        <dbReference type="SAM" id="MobiDB-lite"/>
    </source>
</evidence>
<dbReference type="Pfam" id="PF15719">
    <property type="entry name" value="Rmp24-like"/>
    <property type="match status" value="1"/>
</dbReference>
<comment type="caution">
    <text evidence="3">The sequence shown here is derived from an EMBL/GenBank/DDBJ whole genome shotgun (WGS) entry which is preliminary data.</text>
</comment>
<feature type="region of interest" description="Disordered" evidence="2">
    <location>
        <begin position="126"/>
        <end position="185"/>
    </location>
</feature>
<dbReference type="InterPro" id="IPR029779">
    <property type="entry name" value="Rmp24-like"/>
</dbReference>
<evidence type="ECO:0000313" key="3">
    <source>
        <dbReference type="EMBL" id="KAG7458207.1"/>
    </source>
</evidence>
<feature type="compositionally biased region" description="Polar residues" evidence="2">
    <location>
        <begin position="167"/>
        <end position="180"/>
    </location>
</feature>
<reference evidence="3" key="1">
    <citation type="submission" date="2021-01" db="EMBL/GenBank/DDBJ databases">
        <authorList>
            <person name="Zahm M."/>
            <person name="Roques C."/>
            <person name="Cabau C."/>
            <person name="Klopp C."/>
            <person name="Donnadieu C."/>
            <person name="Jouanno E."/>
            <person name="Lampietro C."/>
            <person name="Louis A."/>
            <person name="Herpin A."/>
            <person name="Echchiki A."/>
            <person name="Berthelot C."/>
            <person name="Parey E."/>
            <person name="Roest-Crollius H."/>
            <person name="Braasch I."/>
            <person name="Postlethwait J."/>
            <person name="Bobe J."/>
            <person name="Montfort J."/>
            <person name="Bouchez O."/>
            <person name="Begum T."/>
            <person name="Mejri S."/>
            <person name="Adams A."/>
            <person name="Chen W.-J."/>
            <person name="Guiguen Y."/>
        </authorList>
    </citation>
    <scope>NUCLEOTIDE SEQUENCE</scope>
    <source>
        <strain evidence="3">YG-15Mar2019-1</strain>
        <tissue evidence="3">Brain</tissue>
    </source>
</reference>
<feature type="region of interest" description="Disordered" evidence="2">
    <location>
        <begin position="63"/>
        <end position="82"/>
    </location>
</feature>
<dbReference type="OrthoDB" id="10049098at2759"/>
<dbReference type="Proteomes" id="UP001046870">
    <property type="component" value="Chromosome 21"/>
</dbReference>
<comment type="similarity">
    <text evidence="1">Belongs to the UPF0711 family.</text>
</comment>
<dbReference type="PANTHER" id="PTHR31402:SF2">
    <property type="entry name" value="UPF0711 PROTEIN C18ORF21"/>
    <property type="match status" value="1"/>
</dbReference>
<gene>
    <name evidence="3" type="ORF">MATL_G00235640</name>
</gene>
<name>A0A9D3T2F5_MEGAT</name>
<keyword evidence="4" id="KW-1185">Reference proteome</keyword>
<accession>A0A9D3T2F5</accession>
<evidence type="ECO:0000313" key="4">
    <source>
        <dbReference type="Proteomes" id="UP001046870"/>
    </source>
</evidence>
<protein>
    <submittedName>
        <fullName evidence="3">Uncharacterized protein</fullName>
    </submittedName>
</protein>
<feature type="compositionally biased region" description="Basic and acidic residues" evidence="2">
    <location>
        <begin position="68"/>
        <end position="81"/>
    </location>
</feature>
<feature type="region of interest" description="Disordered" evidence="2">
    <location>
        <begin position="196"/>
        <end position="215"/>
    </location>
</feature>
<organism evidence="3 4">
    <name type="scientific">Megalops atlanticus</name>
    <name type="common">Tarpon</name>
    <name type="synonym">Clupea gigantea</name>
    <dbReference type="NCBI Taxonomy" id="7932"/>
    <lineage>
        <taxon>Eukaryota</taxon>
        <taxon>Metazoa</taxon>
        <taxon>Chordata</taxon>
        <taxon>Craniata</taxon>
        <taxon>Vertebrata</taxon>
        <taxon>Euteleostomi</taxon>
        <taxon>Actinopterygii</taxon>
        <taxon>Neopterygii</taxon>
        <taxon>Teleostei</taxon>
        <taxon>Elopiformes</taxon>
        <taxon>Megalopidae</taxon>
        <taxon>Megalops</taxon>
    </lineage>
</organism>
<sequence>MGIFDQAREAVFRNVLYWFLKIIARFLMRRHQCMEAEKVSEGVLCPFCFQWRQADNHRVRLKPKGKVSPRERKALRREAARKVLSPDQLKALKRYRSSSSTLMATCHTCNKTSKNRGASRDFLAAISKGQGTPGNGGKQKGASRTPHSGNGGTLPKSAEKTPYGTPRSASSQPSGSTSKSAEGKKSAFARLRKLLVLEDTPASKKGGLKAFLSSL</sequence>
<evidence type="ECO:0000256" key="1">
    <source>
        <dbReference type="ARBA" id="ARBA00006160"/>
    </source>
</evidence>
<dbReference type="EMBL" id="JAFDVH010000021">
    <property type="protein sequence ID" value="KAG7458207.1"/>
    <property type="molecule type" value="Genomic_DNA"/>
</dbReference>